<protein>
    <submittedName>
        <fullName evidence="2">Uncharacterized protein</fullName>
    </submittedName>
</protein>
<organism evidence="2 3">
    <name type="scientific">Methanocella paludicola (strain DSM 17711 / JCM 13418 / NBRC 101707 / SANAE)</name>
    <dbReference type="NCBI Taxonomy" id="304371"/>
    <lineage>
        <taxon>Archaea</taxon>
        <taxon>Methanobacteriati</taxon>
        <taxon>Methanobacteriota</taxon>
        <taxon>Stenosarchaea group</taxon>
        <taxon>Methanomicrobia</taxon>
        <taxon>Methanocellales</taxon>
        <taxon>Methanocellaceae</taxon>
        <taxon>Methanocella</taxon>
    </lineage>
</organism>
<gene>
    <name evidence="2" type="ordered locus">MCP_1066</name>
</gene>
<evidence type="ECO:0000313" key="2">
    <source>
        <dbReference type="EMBL" id="BAI61138.1"/>
    </source>
</evidence>
<reference evidence="2 3" key="1">
    <citation type="journal article" date="2007" name="Appl. Environ. Microbiol.">
        <title>Isolation of key methanogens for global methane emission from rice paddy fields: a novel isolate affiliated with the clone cluster rice cluster I.</title>
        <authorList>
            <person name="Sakai S."/>
            <person name="Imachi H."/>
            <person name="Sekiguchi Y."/>
            <person name="Ohashi A."/>
            <person name="Harada H."/>
            <person name="Kamagata Y."/>
        </authorList>
    </citation>
    <scope>NUCLEOTIDE SEQUENCE [LARGE SCALE GENOMIC DNA]</scope>
    <source>
        <strain evidence="3">DSM 17711 / JCM 13418 / NBRC 101707 / SANAE</strain>
    </source>
</reference>
<sequence>MSGRLWCILLLALLVAMLTVATPALADETYLLDKDFQRYHSNIVIHLIQVNVTDKYMGNIYPSKAPQDTKWAHLVYQYENTGDQMQVGNIQYELIDTQGRVYKFNPNMDEYSGVEVQPHSKSDIRWNEIPIPKDAVLAKVHVFQGTNPDLLLGNATYDLQLVGTIAPTVTPASSATATRGFGCFSTLLPFIIIGSLAIVGIYTRGKKA</sequence>
<dbReference type="KEGG" id="mpd:MCP_1066"/>
<dbReference type="EMBL" id="AP011532">
    <property type="protein sequence ID" value="BAI61138.1"/>
    <property type="molecule type" value="Genomic_DNA"/>
</dbReference>
<keyword evidence="3" id="KW-1185">Reference proteome</keyword>
<dbReference type="OrthoDB" id="378544at2157"/>
<proteinExistence type="predicted"/>
<keyword evidence="1" id="KW-1133">Transmembrane helix</keyword>
<keyword evidence="1" id="KW-0472">Membrane</keyword>
<dbReference type="RefSeq" id="WP_012899817.1">
    <property type="nucleotide sequence ID" value="NC_013665.1"/>
</dbReference>
<dbReference type="Proteomes" id="UP000001882">
    <property type="component" value="Chromosome"/>
</dbReference>
<keyword evidence="1" id="KW-0812">Transmembrane</keyword>
<feature type="transmembrane region" description="Helical" evidence="1">
    <location>
        <begin position="184"/>
        <end position="203"/>
    </location>
</feature>
<dbReference type="STRING" id="304371.MCP_1066"/>
<dbReference type="InParanoid" id="D1YXG6"/>
<dbReference type="GeneID" id="8681078"/>
<reference evidence="2 3" key="2">
    <citation type="journal article" date="2008" name="Int. J. Syst. Evol. Microbiol.">
        <title>Methanocella paludicola gen. nov., sp. nov., a methane-producing archaeon, the first isolate of the lineage 'Rice Cluster I', and proposal of the new archaeal order Methanocellales ord. nov.</title>
        <authorList>
            <person name="Sakai S."/>
            <person name="Imachi H."/>
            <person name="Hanada S."/>
            <person name="Ohashi A."/>
            <person name="Harada H."/>
            <person name="Kamagata Y."/>
        </authorList>
    </citation>
    <scope>NUCLEOTIDE SEQUENCE [LARGE SCALE GENOMIC DNA]</scope>
    <source>
        <strain evidence="3">DSM 17711 / JCM 13418 / NBRC 101707 / SANAE</strain>
    </source>
</reference>
<evidence type="ECO:0000313" key="3">
    <source>
        <dbReference type="Proteomes" id="UP000001882"/>
    </source>
</evidence>
<reference evidence="3" key="3">
    <citation type="journal article" date="2011" name="PLoS ONE">
        <title>Genome sequence of a mesophilic hydrogenotrophic methanogen Methanocella paludicola, the first cultivated representative of the order Methanocellales.</title>
        <authorList>
            <person name="Sakai S."/>
            <person name="Takaki Y."/>
            <person name="Shimamura S."/>
            <person name="Sekine M."/>
            <person name="Tajima T."/>
            <person name="Kosugi H."/>
            <person name="Ichikawa N."/>
            <person name="Tasumi E."/>
            <person name="Hiraki A.T."/>
            <person name="Shimizu A."/>
            <person name="Kato Y."/>
            <person name="Nishiko R."/>
            <person name="Mori K."/>
            <person name="Fujita N."/>
            <person name="Imachi H."/>
            <person name="Takai K."/>
        </authorList>
    </citation>
    <scope>NUCLEOTIDE SEQUENCE [LARGE SCALE GENOMIC DNA]</scope>
    <source>
        <strain evidence="3">DSM 17711 / JCM 13418 / NBRC 101707 / SANAE</strain>
    </source>
</reference>
<name>D1YXG6_METPS</name>
<dbReference type="AlphaFoldDB" id="D1YXG6"/>
<evidence type="ECO:0000256" key="1">
    <source>
        <dbReference type="SAM" id="Phobius"/>
    </source>
</evidence>
<dbReference type="eggNOG" id="arCOG11118">
    <property type="taxonomic scope" value="Archaea"/>
</dbReference>
<accession>D1YXG6</accession>